<evidence type="ECO:0000256" key="1">
    <source>
        <dbReference type="ARBA" id="ARBA00009697"/>
    </source>
</evidence>
<dbReference type="GO" id="GO:0000814">
    <property type="term" value="C:ESCRT II complex"/>
    <property type="evidence" value="ECO:0007669"/>
    <property type="project" value="UniProtKB-UniRule"/>
</dbReference>
<dbReference type="OrthoDB" id="271448at2759"/>
<evidence type="ECO:0000256" key="4">
    <source>
        <dbReference type="ARBA" id="ARBA00022771"/>
    </source>
</evidence>
<dbReference type="SUPFAM" id="SSF46785">
    <property type="entry name" value="Winged helix' DNA-binding domain"/>
    <property type="match status" value="1"/>
</dbReference>
<feature type="region of interest" description="Disordered" evidence="9">
    <location>
        <begin position="107"/>
        <end position="141"/>
    </location>
</feature>
<keyword evidence="12" id="KW-1185">Reference proteome</keyword>
<dbReference type="PROSITE" id="PS51495">
    <property type="entry name" value="GLUE"/>
    <property type="match status" value="1"/>
</dbReference>
<dbReference type="GO" id="GO:0008270">
    <property type="term" value="F:zinc ion binding"/>
    <property type="evidence" value="ECO:0007669"/>
    <property type="project" value="UniProtKB-KW"/>
</dbReference>
<keyword evidence="3" id="KW-0479">Metal-binding</keyword>
<dbReference type="Gene3D" id="2.30.30.380">
    <property type="entry name" value="Zn-finger domain of Sec23/24"/>
    <property type="match status" value="2"/>
</dbReference>
<dbReference type="PANTHER" id="PTHR13128">
    <property type="entry name" value="VACUOLAR PROTEIN-SORTING-ASSOCIATED PROTEIN 36"/>
    <property type="match status" value="1"/>
</dbReference>
<dbReference type="Gene3D" id="6.10.140.260">
    <property type="match status" value="1"/>
</dbReference>
<evidence type="ECO:0000313" key="12">
    <source>
        <dbReference type="Proteomes" id="UP000323386"/>
    </source>
</evidence>
<comment type="similarity">
    <text evidence="1 7">Belongs to the VPS36 family.</text>
</comment>
<gene>
    <name evidence="11" type="ORF">PSFLO_01323</name>
</gene>
<dbReference type="InterPro" id="IPR011993">
    <property type="entry name" value="PH-like_dom_sf"/>
</dbReference>
<keyword evidence="5" id="KW-0862">Zinc</keyword>
<dbReference type="Gene3D" id="2.30.29.30">
    <property type="entry name" value="Pleckstrin-homology domain (PH domain)/Phosphotyrosine-binding domain (PTB)"/>
    <property type="match status" value="2"/>
</dbReference>
<dbReference type="Pfam" id="PF04157">
    <property type="entry name" value="EAP30"/>
    <property type="match status" value="1"/>
</dbReference>
<dbReference type="GO" id="GO:0043328">
    <property type="term" value="P:protein transport to vacuole involved in ubiquitin-dependent protein catabolic process via the multivesicular body sorting pathway"/>
    <property type="evidence" value="ECO:0007669"/>
    <property type="project" value="UniProtKB-UniRule"/>
</dbReference>
<reference evidence="11 12" key="1">
    <citation type="submission" date="2018-03" db="EMBL/GenBank/DDBJ databases">
        <authorList>
            <person name="Guldener U."/>
        </authorList>
    </citation>
    <scope>NUCLEOTIDE SEQUENCE [LARGE SCALE GENOMIC DNA]</scope>
    <source>
        <strain evidence="11 12">DAOM196992</strain>
    </source>
</reference>
<dbReference type="SUPFAM" id="SSF50729">
    <property type="entry name" value="PH domain-like"/>
    <property type="match status" value="2"/>
</dbReference>
<comment type="subcellular location">
    <subcellularLocation>
        <location evidence="7">Cytoplasm</location>
    </subcellularLocation>
    <subcellularLocation>
        <location evidence="7">Endosome</location>
    </subcellularLocation>
</comment>
<dbReference type="InterPro" id="IPR040608">
    <property type="entry name" value="Snf8/Vps36"/>
</dbReference>
<dbReference type="SMART" id="SM00547">
    <property type="entry name" value="ZnF_RBZ"/>
    <property type="match status" value="2"/>
</dbReference>
<dbReference type="Proteomes" id="UP000323386">
    <property type="component" value="Unassembled WGS sequence"/>
</dbReference>
<organism evidence="11 12">
    <name type="scientific">Pseudozyma flocculosa</name>
    <dbReference type="NCBI Taxonomy" id="84751"/>
    <lineage>
        <taxon>Eukaryota</taxon>
        <taxon>Fungi</taxon>
        <taxon>Dikarya</taxon>
        <taxon>Basidiomycota</taxon>
        <taxon>Ustilaginomycotina</taxon>
        <taxon>Ustilaginomycetes</taxon>
        <taxon>Ustilaginales</taxon>
        <taxon>Ustilaginaceae</taxon>
        <taxon>Pseudozyma</taxon>
    </lineage>
</organism>
<protein>
    <recommendedName>
        <fullName evidence="7">Vacuolar protein-sorting-associated protein 36</fullName>
    </recommendedName>
    <alternativeName>
        <fullName evidence="7">ESCRT-II complex subunit VPS36</fullName>
    </alternativeName>
</protein>
<dbReference type="GO" id="GO:0043130">
    <property type="term" value="F:ubiquitin binding"/>
    <property type="evidence" value="ECO:0007669"/>
    <property type="project" value="UniProtKB-UniRule"/>
</dbReference>
<comment type="subunit">
    <text evidence="7">Component of the endosomal sorting complex required for transport II (ESCRT-II).</text>
</comment>
<dbReference type="AlphaFoldDB" id="A0A5C3EUZ0"/>
<dbReference type="InterPro" id="IPR037855">
    <property type="entry name" value="Vps36"/>
</dbReference>
<keyword evidence="8" id="KW-0175">Coiled coil</keyword>
<dbReference type="EMBL" id="OOIP01000003">
    <property type="protein sequence ID" value="SPO35852.1"/>
    <property type="molecule type" value="Genomic_DNA"/>
</dbReference>
<accession>A0A5C3EUZ0</accession>
<evidence type="ECO:0000313" key="11">
    <source>
        <dbReference type="EMBL" id="SPO35852.1"/>
    </source>
</evidence>
<evidence type="ECO:0000256" key="6">
    <source>
        <dbReference type="ARBA" id="ARBA00022927"/>
    </source>
</evidence>
<dbReference type="InterPro" id="IPR036390">
    <property type="entry name" value="WH_DNA-bd_sf"/>
</dbReference>
<evidence type="ECO:0000256" key="2">
    <source>
        <dbReference type="ARBA" id="ARBA00022448"/>
    </source>
</evidence>
<evidence type="ECO:0000256" key="3">
    <source>
        <dbReference type="ARBA" id="ARBA00022723"/>
    </source>
</evidence>
<comment type="function">
    <text evidence="7">Component of the ESCRT-II complex (endosomal sorting complex required for transport II), which is required for multivesicular body (MVB) formation and sorting of endosomal cargo proteins into MVBs.</text>
</comment>
<dbReference type="Gene3D" id="1.10.10.10">
    <property type="entry name" value="Winged helix-like DNA-binding domain superfamily/Winged helix DNA-binding domain"/>
    <property type="match status" value="2"/>
</dbReference>
<feature type="region of interest" description="Disordered" evidence="9">
    <location>
        <begin position="286"/>
        <end position="337"/>
    </location>
</feature>
<feature type="compositionally biased region" description="Polar residues" evidence="9">
    <location>
        <begin position="309"/>
        <end position="336"/>
    </location>
</feature>
<feature type="domain" description="GLUE N-terminal" evidence="10">
    <location>
        <begin position="8"/>
        <end position="368"/>
    </location>
</feature>
<sequence length="706" mass="74345">MDRFQQIDATNSSIGALLLPDEEVLSLQAGIGLYDGREKSLDQASGTVYLTSHRLLYVDDLNPHRHSCALDLSLVKQTEYYAGFLKSSPKITLAFDPKVEAPEQTHHLVGSDRFTHSPRLSPRPSSRSLRPEATVAAASSSTSRDWRTSAAAADFGASAASTSSQWICNICGFSNTSGASVDAAKDTCQLCGVTRDPTSKTATTLASRIADTNSGGRKSTSDRSAQIEETGVSALAISDDSGGSTAASGDGHACPTCTFLNHPSMVRCEMCGSLIGTEDVSDAASTSAATTKRGSLSAPATPARKSSDTDATSISSRMPSRSQTPKPKTEASNDSVKLSFRKGGDKAFYTALKGTLKSKAWLLAARRDAPIGSGVLSGASTPSRSAAAAVDLDGRGTGASKRKAGIDGILKVVDSSSRVQSDDMQGALKDLEALMAKAKQMVEFAEALNSKLTRQEQAAAAAAAARSAGDGAAAASPPPPLPDAEAATLIRSSLVRLGLPAPAVTEDMARDQAEYHMELARELGGLLLGSQGAPGLMGRGSVLAQGKARESLARMPETERGLLGLDEIWCVWNRARGIALVPPQALRSASLYLPDLTSPSIQLKTFDSGLAVLHTPRYSENAFAARLVGYLDAVEDEHRRRSPATPGTAQEWGPGLSTLEIAERENAPVLLVTELVEMVEIKSGLVVRDQARSGVRWYFNHFARAR</sequence>
<keyword evidence="7" id="KW-0967">Endosome</keyword>
<name>A0A5C3EUZ0_9BASI</name>
<feature type="coiled-coil region" evidence="8">
    <location>
        <begin position="421"/>
        <end position="455"/>
    </location>
</feature>
<dbReference type="GO" id="GO:0032266">
    <property type="term" value="F:phosphatidylinositol-3-phosphate binding"/>
    <property type="evidence" value="ECO:0007669"/>
    <property type="project" value="UniProtKB-UniRule"/>
</dbReference>
<dbReference type="InterPro" id="IPR036388">
    <property type="entry name" value="WH-like_DNA-bd_sf"/>
</dbReference>
<dbReference type="InterPro" id="IPR021648">
    <property type="entry name" value="GLUE_dom"/>
</dbReference>
<proteinExistence type="inferred from homology"/>
<evidence type="ECO:0000256" key="8">
    <source>
        <dbReference type="SAM" id="Coils"/>
    </source>
</evidence>
<evidence type="ECO:0000256" key="7">
    <source>
        <dbReference type="RuleBase" id="RU367095"/>
    </source>
</evidence>
<evidence type="ECO:0000256" key="5">
    <source>
        <dbReference type="ARBA" id="ARBA00022833"/>
    </source>
</evidence>
<keyword evidence="7" id="KW-0963">Cytoplasm</keyword>
<evidence type="ECO:0000256" key="9">
    <source>
        <dbReference type="SAM" id="MobiDB-lite"/>
    </source>
</evidence>
<dbReference type="GO" id="GO:0031902">
    <property type="term" value="C:late endosome membrane"/>
    <property type="evidence" value="ECO:0007669"/>
    <property type="project" value="UniProtKB-UniRule"/>
</dbReference>
<dbReference type="InterPro" id="IPR001876">
    <property type="entry name" value="Znf_RanBP2"/>
</dbReference>
<dbReference type="PANTHER" id="PTHR13128:SF12">
    <property type="entry name" value="VACUOLAR PROTEIN-SORTING-ASSOCIATED PROTEIN 36"/>
    <property type="match status" value="1"/>
</dbReference>
<keyword evidence="6 7" id="KW-0653">Protein transport</keyword>
<evidence type="ECO:0000259" key="10">
    <source>
        <dbReference type="PROSITE" id="PS51495"/>
    </source>
</evidence>
<dbReference type="Pfam" id="PF11605">
    <property type="entry name" value="Vps36_ESCRT-II"/>
    <property type="match status" value="1"/>
</dbReference>
<feature type="compositionally biased region" description="Low complexity" evidence="9">
    <location>
        <begin position="117"/>
        <end position="141"/>
    </location>
</feature>
<keyword evidence="2 7" id="KW-0813">Transport</keyword>
<keyword evidence="4" id="KW-0863">Zinc-finger</keyword>